<sequence length="86" mass="8830">MSILETVLIFVGIPVVATAIIAGLCFLAKPVAGSTPAHYSLDKEWTHKPVLWSAVDEVTVAGHHGGHKAIAAGSADLIGGSASGRW</sequence>
<dbReference type="AlphaFoldDB" id="A0A541BM27"/>
<accession>A0A541BM27</accession>
<organism evidence="2 3">
    <name type="scientific">Rhodococcus spelaei</name>
    <dbReference type="NCBI Taxonomy" id="2546320"/>
    <lineage>
        <taxon>Bacteria</taxon>
        <taxon>Bacillati</taxon>
        <taxon>Actinomycetota</taxon>
        <taxon>Actinomycetes</taxon>
        <taxon>Mycobacteriales</taxon>
        <taxon>Nocardiaceae</taxon>
        <taxon>Rhodococcus</taxon>
    </lineage>
</organism>
<evidence type="ECO:0000313" key="3">
    <source>
        <dbReference type="Proteomes" id="UP000316256"/>
    </source>
</evidence>
<keyword evidence="1" id="KW-1133">Transmembrane helix</keyword>
<proteinExistence type="predicted"/>
<protein>
    <submittedName>
        <fullName evidence="2">Uncharacterized protein</fullName>
    </submittedName>
</protein>
<dbReference type="Proteomes" id="UP000316256">
    <property type="component" value="Unassembled WGS sequence"/>
</dbReference>
<dbReference type="EMBL" id="VIGH01000003">
    <property type="protein sequence ID" value="TQF73375.1"/>
    <property type="molecule type" value="Genomic_DNA"/>
</dbReference>
<name>A0A541BM27_9NOCA</name>
<evidence type="ECO:0000256" key="1">
    <source>
        <dbReference type="SAM" id="Phobius"/>
    </source>
</evidence>
<keyword evidence="3" id="KW-1185">Reference proteome</keyword>
<reference evidence="2 3" key="1">
    <citation type="submission" date="2019-06" db="EMBL/GenBank/DDBJ databases">
        <title>Rhodococcus spaelei sp. nov., isolated from a cave.</title>
        <authorList>
            <person name="Lee S.D."/>
        </authorList>
    </citation>
    <scope>NUCLEOTIDE SEQUENCE [LARGE SCALE GENOMIC DNA]</scope>
    <source>
        <strain evidence="2 3">C9-5</strain>
    </source>
</reference>
<dbReference type="OrthoDB" id="5193416at2"/>
<comment type="caution">
    <text evidence="2">The sequence shown here is derived from an EMBL/GenBank/DDBJ whole genome shotgun (WGS) entry which is preliminary data.</text>
</comment>
<dbReference type="RefSeq" id="WP_142097234.1">
    <property type="nucleotide sequence ID" value="NZ_VIGH01000003.1"/>
</dbReference>
<evidence type="ECO:0000313" key="2">
    <source>
        <dbReference type="EMBL" id="TQF73375.1"/>
    </source>
</evidence>
<keyword evidence="1" id="KW-0812">Transmembrane</keyword>
<gene>
    <name evidence="2" type="ORF">FK531_07655</name>
</gene>
<feature type="transmembrane region" description="Helical" evidence="1">
    <location>
        <begin position="6"/>
        <end position="28"/>
    </location>
</feature>
<keyword evidence="1" id="KW-0472">Membrane</keyword>